<gene>
    <name evidence="1" type="ORF">J3U87_11375</name>
</gene>
<dbReference type="AlphaFoldDB" id="A0A8A4TVP4"/>
<sequence length="196" mass="23164">MSVGMDLILKIERDFMVLRKEYTLFFNDVNKIEPYELRDSLSADIKRLRNMSNLRTEEQFRATNLIAKCQSHLQLWARQTDRKFNGDPLLAARKKRLLSQDKLAKKEKQATKKKSNVKKVVLDDPNNQRERVVELYDEYMRLNLMLGSRKMANFAKFQSFISNQTTKIKQTKRVEKVAYEVLVQDDKVVIRSRSSK</sequence>
<evidence type="ECO:0000313" key="1">
    <source>
        <dbReference type="EMBL" id="QTD53052.1"/>
    </source>
</evidence>
<evidence type="ECO:0000313" key="2">
    <source>
        <dbReference type="Proteomes" id="UP000663929"/>
    </source>
</evidence>
<reference evidence="1" key="1">
    <citation type="submission" date="2021-03" db="EMBL/GenBank/DDBJ databases">
        <title>Acanthopleuribacteraceae sp. M133.</title>
        <authorList>
            <person name="Wang G."/>
        </authorList>
    </citation>
    <scope>NUCLEOTIDE SEQUENCE</scope>
    <source>
        <strain evidence="1">M133</strain>
    </source>
</reference>
<name>A0A8A4TVP4_SULCO</name>
<protein>
    <submittedName>
        <fullName evidence="1">Uncharacterized protein</fullName>
    </submittedName>
</protein>
<accession>A0A8A4TVP4</accession>
<dbReference type="Proteomes" id="UP000663929">
    <property type="component" value="Chromosome"/>
</dbReference>
<dbReference type="EMBL" id="CP071793">
    <property type="protein sequence ID" value="QTD53052.1"/>
    <property type="molecule type" value="Genomic_DNA"/>
</dbReference>
<organism evidence="1 2">
    <name type="scientific">Sulfidibacter corallicola</name>
    <dbReference type="NCBI Taxonomy" id="2818388"/>
    <lineage>
        <taxon>Bacteria</taxon>
        <taxon>Pseudomonadati</taxon>
        <taxon>Acidobacteriota</taxon>
        <taxon>Holophagae</taxon>
        <taxon>Acanthopleuribacterales</taxon>
        <taxon>Acanthopleuribacteraceae</taxon>
        <taxon>Sulfidibacter</taxon>
    </lineage>
</organism>
<dbReference type="RefSeq" id="WP_237383152.1">
    <property type="nucleotide sequence ID" value="NZ_CP071793.1"/>
</dbReference>
<keyword evidence="2" id="KW-1185">Reference proteome</keyword>
<proteinExistence type="predicted"/>
<dbReference type="KEGG" id="scor:J3U87_11375"/>